<gene>
    <name evidence="3" type="ORF">DZC72_06755</name>
</gene>
<evidence type="ECO:0000313" key="4">
    <source>
        <dbReference type="Proteomes" id="UP000286990"/>
    </source>
</evidence>
<dbReference type="InterPro" id="IPR025303">
    <property type="entry name" value="PdaC"/>
</dbReference>
<evidence type="ECO:0000259" key="2">
    <source>
        <dbReference type="Pfam" id="PF13739"/>
    </source>
</evidence>
<feature type="domain" description="DUF3298" evidence="1">
    <location>
        <begin position="166"/>
        <end position="235"/>
    </location>
</feature>
<dbReference type="InterPro" id="IPR037126">
    <property type="entry name" value="PdaC/RsiV-like_sf"/>
</dbReference>
<proteinExistence type="predicted"/>
<keyword evidence="4" id="KW-1185">Reference proteome</keyword>
<feature type="domain" description="Deacetylase PdaC" evidence="2">
    <location>
        <begin position="36"/>
        <end position="137"/>
    </location>
</feature>
<protein>
    <submittedName>
        <fullName evidence="3">DUF3298/DUF4163 domain-containing protein</fullName>
    </submittedName>
</protein>
<evidence type="ECO:0000313" key="3">
    <source>
        <dbReference type="EMBL" id="RRQ50258.1"/>
    </source>
</evidence>
<dbReference type="InterPro" id="IPR021729">
    <property type="entry name" value="DUF3298"/>
</dbReference>
<dbReference type="Gene3D" id="3.90.640.20">
    <property type="entry name" value="Heat-shock cognate protein, ATPase"/>
    <property type="match status" value="1"/>
</dbReference>
<dbReference type="OrthoDB" id="594879at2"/>
<dbReference type="RefSeq" id="WP_125222075.1">
    <property type="nucleotide sequence ID" value="NZ_QUSX01000001.1"/>
</dbReference>
<evidence type="ECO:0000259" key="1">
    <source>
        <dbReference type="Pfam" id="PF11738"/>
    </source>
</evidence>
<dbReference type="Pfam" id="PF13739">
    <property type="entry name" value="PdaC"/>
    <property type="match status" value="1"/>
</dbReference>
<dbReference type="Gene3D" id="3.30.565.40">
    <property type="entry name" value="Fervidobacterium nodosum Rt17-B1 like"/>
    <property type="match status" value="1"/>
</dbReference>
<comment type="caution">
    <text evidence="3">The sequence shown here is derived from an EMBL/GenBank/DDBJ whole genome shotgun (WGS) entry which is preliminary data.</text>
</comment>
<dbReference type="PROSITE" id="PS51257">
    <property type="entry name" value="PROKAR_LIPOPROTEIN"/>
    <property type="match status" value="1"/>
</dbReference>
<reference evidence="4" key="1">
    <citation type="submission" date="2018-12" db="EMBL/GenBank/DDBJ databases">
        <title>Maribacter lutimaris sp. nov., isolated from marine sediment.</title>
        <authorList>
            <person name="Kim K.K."/>
        </authorList>
    </citation>
    <scope>NUCLEOTIDE SEQUENCE [LARGE SCALE GENOMIC DNA]</scope>
    <source>
        <strain evidence="4">PoM-212</strain>
    </source>
</reference>
<accession>A0A426RMP1</accession>
<dbReference type="Proteomes" id="UP000286990">
    <property type="component" value="Unassembled WGS sequence"/>
</dbReference>
<dbReference type="Pfam" id="PF11738">
    <property type="entry name" value="DUF3298"/>
    <property type="match status" value="1"/>
</dbReference>
<sequence>MKYTLSILLVTLIFIGCKEDKNLIFETSSFDNERCSNCATVTISVPKAMGNKKLDEVINNALREEVIFILKYDDEVNANSIDSAIQSFQNEYSKLREKFPEESTLWEASINGAVTYENDRILTIQLDYYLFTGGAHGYGSTRFLNFDKTKATELGNEELFKDIVDFQGFAEAKFREQENIPTSQAINSTGFMFEGDEFYLPENIGFTNDGLQLFYEQYEVASYADGPIILNLPFEEIQRYLIPLSL</sequence>
<name>A0A426RMP1_9FLAO</name>
<dbReference type="EMBL" id="QUSX01000001">
    <property type="protein sequence ID" value="RRQ50258.1"/>
    <property type="molecule type" value="Genomic_DNA"/>
</dbReference>
<dbReference type="AlphaFoldDB" id="A0A426RMP1"/>
<organism evidence="3 4">
    <name type="scientific">Maribacter algicola</name>
    <dbReference type="NCBI Taxonomy" id="2498892"/>
    <lineage>
        <taxon>Bacteria</taxon>
        <taxon>Pseudomonadati</taxon>
        <taxon>Bacteroidota</taxon>
        <taxon>Flavobacteriia</taxon>
        <taxon>Flavobacteriales</taxon>
        <taxon>Flavobacteriaceae</taxon>
        <taxon>Maribacter</taxon>
    </lineage>
</organism>